<evidence type="ECO:0000256" key="2">
    <source>
        <dbReference type="ARBA" id="ARBA00022448"/>
    </source>
</evidence>
<dbReference type="PANTHER" id="PTHR33451:SF3">
    <property type="entry name" value="MALATE-2H(+)_NA(+)-LACTATE ANTIPORTER"/>
    <property type="match status" value="1"/>
</dbReference>
<proteinExistence type="inferred from homology"/>
<comment type="similarity">
    <text evidence="8">Belongs to the NhaC Na(+)/H(+) (TC 2.A.35) antiporter family.</text>
</comment>
<evidence type="ECO:0000256" key="8">
    <source>
        <dbReference type="ARBA" id="ARBA00038435"/>
    </source>
</evidence>
<feature type="domain" description="Na+/H+ antiporter NhaC-like C-terminal" evidence="10">
    <location>
        <begin position="51"/>
        <end position="225"/>
    </location>
</feature>
<feature type="transmembrane region" description="Helical" evidence="9">
    <location>
        <begin position="271"/>
        <end position="289"/>
    </location>
</feature>
<feature type="transmembrane region" description="Helical" evidence="9">
    <location>
        <begin position="230"/>
        <end position="251"/>
    </location>
</feature>
<dbReference type="InterPro" id="IPR052180">
    <property type="entry name" value="NhaC_Na-H+_Antiporter"/>
</dbReference>
<feature type="domain" description="Na+/H+ antiporter NhaC-like C-terminal" evidence="10">
    <location>
        <begin position="230"/>
        <end position="488"/>
    </location>
</feature>
<dbReference type="GO" id="GO:0015297">
    <property type="term" value="F:antiporter activity"/>
    <property type="evidence" value="ECO:0007669"/>
    <property type="project" value="UniProtKB-KW"/>
</dbReference>
<evidence type="ECO:0000256" key="4">
    <source>
        <dbReference type="ARBA" id="ARBA00022475"/>
    </source>
</evidence>
<feature type="transmembrane region" description="Helical" evidence="9">
    <location>
        <begin position="112"/>
        <end position="137"/>
    </location>
</feature>
<feature type="transmembrane region" description="Helical" evidence="9">
    <location>
        <begin position="46"/>
        <end position="66"/>
    </location>
</feature>
<dbReference type="GO" id="GO:0005886">
    <property type="term" value="C:plasma membrane"/>
    <property type="evidence" value="ECO:0007669"/>
    <property type="project" value="UniProtKB-SubCell"/>
</dbReference>
<evidence type="ECO:0000256" key="6">
    <source>
        <dbReference type="ARBA" id="ARBA00022989"/>
    </source>
</evidence>
<dbReference type="EMBL" id="NSIT01000061">
    <property type="protein sequence ID" value="PJE79554.1"/>
    <property type="molecule type" value="Genomic_DNA"/>
</dbReference>
<feature type="transmembrane region" description="Helical" evidence="9">
    <location>
        <begin position="144"/>
        <end position="164"/>
    </location>
</feature>
<keyword evidence="5 9" id="KW-0812">Transmembrane</keyword>
<gene>
    <name evidence="11" type="primary">mleN_3</name>
    <name evidence="11" type="ORF">CI610_01459</name>
</gene>
<dbReference type="PANTHER" id="PTHR33451">
    <property type="entry name" value="MALATE-2H(+)/NA(+)-LACTATE ANTIPORTER"/>
    <property type="match status" value="1"/>
</dbReference>
<feature type="transmembrane region" description="Helical" evidence="9">
    <location>
        <begin position="470"/>
        <end position="492"/>
    </location>
</feature>
<evidence type="ECO:0000256" key="1">
    <source>
        <dbReference type="ARBA" id="ARBA00004651"/>
    </source>
</evidence>
<feature type="transmembrane region" description="Helical" evidence="9">
    <location>
        <begin position="387"/>
        <end position="413"/>
    </location>
</feature>
<comment type="caution">
    <text evidence="11">The sequence shown here is derived from an EMBL/GenBank/DDBJ whole genome shotgun (WGS) entry which is preliminary data.</text>
</comment>
<comment type="subcellular location">
    <subcellularLocation>
        <location evidence="1">Cell membrane</location>
        <topology evidence="1">Multi-pass membrane protein</topology>
    </subcellularLocation>
</comment>
<evidence type="ECO:0000256" key="3">
    <source>
        <dbReference type="ARBA" id="ARBA00022449"/>
    </source>
</evidence>
<dbReference type="AlphaFoldDB" id="A0A2H9T8M2"/>
<evidence type="ECO:0000259" key="10">
    <source>
        <dbReference type="Pfam" id="PF03553"/>
    </source>
</evidence>
<evidence type="ECO:0000256" key="7">
    <source>
        <dbReference type="ARBA" id="ARBA00023136"/>
    </source>
</evidence>
<sequence length="507" mass="54616">MVDILSKSRSLFLFLLAEIIEPSEEFMDPMFSSRVSVQGTRAPRFVESAFLLAIITLSLVTGIMAFNLDVHMLLISALVLTMVLSGRCGYNLNQQIEVMGESIKNATGALFAFFLIGMIIGSWILSGTLPALIYYGLNVVSPQLFLPTGFLLCCVVTFATGTAWGTASTVGLALTGMGMGLGVPLPVIAGMIVSGGIFGVKMSPISDLTILSSATVGADPKAHLKAVNKVNIPVLLISIAAYYFIGCHFSASQEGGTDRIALIQSTLSQTFDLNLLVLSPIIITLGLTFTRMPSQLAMFLGVLMAGIMAVIFQHSNLSDVFSALNYGYQQSSGVELVDSLLVRGGIQSMMWTFSLTIIALCLGGLLERIGFLGVLLKHLLVRVKSDFALIFTTLMSCLLGNAATSEVYLSVILNGSLYKNTYKEREFKPEMLSRLLEEGSLPTGFLLPWTTAGAFMTATLGVSPLDYAPYAFYVWLTPLVSLLLVSMGRTLIKYHEGEAFPKTQQAS</sequence>
<feature type="transmembrane region" description="Helical" evidence="9">
    <location>
        <begin position="296"/>
        <end position="315"/>
    </location>
</feature>
<keyword evidence="2" id="KW-0813">Transport</keyword>
<feature type="transmembrane region" description="Helical" evidence="9">
    <location>
        <begin position="348"/>
        <end position="366"/>
    </location>
</feature>
<dbReference type="InterPro" id="IPR018461">
    <property type="entry name" value="Na/H_Antiport_NhaC-like_C"/>
</dbReference>
<keyword evidence="4" id="KW-1003">Cell membrane</keyword>
<evidence type="ECO:0000256" key="5">
    <source>
        <dbReference type="ARBA" id="ARBA00022692"/>
    </source>
</evidence>
<keyword evidence="7 9" id="KW-0472">Membrane</keyword>
<evidence type="ECO:0000313" key="11">
    <source>
        <dbReference type="EMBL" id="PJE79554.1"/>
    </source>
</evidence>
<feature type="transmembrane region" description="Helical" evidence="9">
    <location>
        <begin position="170"/>
        <end position="193"/>
    </location>
</feature>
<keyword evidence="3" id="KW-0050">Antiport</keyword>
<dbReference type="Pfam" id="PF03553">
    <property type="entry name" value="Na_H_antiporter"/>
    <property type="match status" value="2"/>
</dbReference>
<organism evidence="11">
    <name type="scientific">invertebrate metagenome</name>
    <dbReference type="NCBI Taxonomy" id="1711999"/>
    <lineage>
        <taxon>unclassified sequences</taxon>
        <taxon>metagenomes</taxon>
        <taxon>organismal metagenomes</taxon>
    </lineage>
</organism>
<keyword evidence="6 9" id="KW-1133">Transmembrane helix</keyword>
<reference evidence="11" key="1">
    <citation type="journal article" date="2017" name="Appl. Environ. Microbiol.">
        <title>Molecular characterization of an Endozoicomonas-like organism causing infection in king scallop Pecten maximus L.</title>
        <authorList>
            <person name="Cano I."/>
            <person name="van Aerle R."/>
            <person name="Ross S."/>
            <person name="Verner-Jeffreys D.W."/>
            <person name="Paley R.K."/>
            <person name="Rimmer G."/>
            <person name="Ryder D."/>
            <person name="Hooper P."/>
            <person name="Stone D."/>
            <person name="Feist S.W."/>
        </authorList>
    </citation>
    <scope>NUCLEOTIDE SEQUENCE</scope>
</reference>
<protein>
    <submittedName>
        <fullName evidence="11">Malate-2H(+)/Na(+)-lactate antiporter</fullName>
    </submittedName>
</protein>
<name>A0A2H9T8M2_9ZZZZ</name>
<accession>A0A2H9T8M2</accession>
<evidence type="ECO:0000256" key="9">
    <source>
        <dbReference type="SAM" id="Phobius"/>
    </source>
</evidence>